<dbReference type="PANTHER" id="PTHR19446">
    <property type="entry name" value="REVERSE TRANSCRIPTASES"/>
    <property type="match status" value="1"/>
</dbReference>
<reference evidence="2" key="1">
    <citation type="submission" date="2025-08" db="UniProtKB">
        <authorList>
            <consortium name="RefSeq"/>
        </authorList>
    </citation>
    <scope>IDENTIFICATION</scope>
    <source>
        <tissue evidence="2">Whole body</tissue>
    </source>
</reference>
<sequence>MIEDNNGEQDHAIYYTAEPEVPNPSLEEIQYAIQTLKNNKSPREDKIVAELLKLGRQNLTKNLHNLIQQIWTKEKIPKEWNELICPIFKKGSRNKVENYRGITLLNSGYKILSLIILKRLQIYTDEIVRTTKVDSGKINQLLITYLS</sequence>
<evidence type="ECO:0000313" key="2">
    <source>
        <dbReference type="RefSeq" id="XP_025419018.1"/>
    </source>
</evidence>
<dbReference type="AlphaFoldDB" id="A0A8B8G820"/>
<evidence type="ECO:0000313" key="1">
    <source>
        <dbReference type="Proteomes" id="UP000694846"/>
    </source>
</evidence>
<dbReference type="OrthoDB" id="6626218at2759"/>
<accession>A0A8B8G820</accession>
<organism evidence="1 2">
    <name type="scientific">Sipha flava</name>
    <name type="common">yellow sugarcane aphid</name>
    <dbReference type="NCBI Taxonomy" id="143950"/>
    <lineage>
        <taxon>Eukaryota</taxon>
        <taxon>Metazoa</taxon>
        <taxon>Ecdysozoa</taxon>
        <taxon>Arthropoda</taxon>
        <taxon>Hexapoda</taxon>
        <taxon>Insecta</taxon>
        <taxon>Pterygota</taxon>
        <taxon>Neoptera</taxon>
        <taxon>Paraneoptera</taxon>
        <taxon>Hemiptera</taxon>
        <taxon>Sternorrhyncha</taxon>
        <taxon>Aphidomorpha</taxon>
        <taxon>Aphidoidea</taxon>
        <taxon>Aphididae</taxon>
        <taxon>Sipha</taxon>
    </lineage>
</organism>
<gene>
    <name evidence="2" type="primary">LOC112689494</name>
</gene>
<name>A0A8B8G820_9HEMI</name>
<proteinExistence type="predicted"/>
<dbReference type="Proteomes" id="UP000694846">
    <property type="component" value="Unplaced"/>
</dbReference>
<dbReference type="RefSeq" id="XP_025419018.1">
    <property type="nucleotide sequence ID" value="XM_025563233.1"/>
</dbReference>
<keyword evidence="1" id="KW-1185">Reference proteome</keyword>
<dbReference type="GeneID" id="112689494"/>
<protein>
    <submittedName>
        <fullName evidence="2">Uncharacterized protein LOC112689494</fullName>
    </submittedName>
</protein>